<evidence type="ECO:0000313" key="2">
    <source>
        <dbReference type="Proteomes" id="UP000189739"/>
    </source>
</evidence>
<dbReference type="InterPro" id="IPR027417">
    <property type="entry name" value="P-loop_NTPase"/>
</dbReference>
<protein>
    <recommendedName>
        <fullName evidence="3">LuxR family transcriptional regulator</fullName>
    </recommendedName>
</protein>
<dbReference type="Pfam" id="PF13481">
    <property type="entry name" value="AAA_25"/>
    <property type="match status" value="1"/>
</dbReference>
<dbReference type="AlphaFoldDB" id="A0A1S9PIG4"/>
<dbReference type="SUPFAM" id="SSF52540">
    <property type="entry name" value="P-loop containing nucleoside triphosphate hydrolases"/>
    <property type="match status" value="1"/>
</dbReference>
<dbReference type="InterPro" id="IPR036388">
    <property type="entry name" value="WH-like_DNA-bd_sf"/>
</dbReference>
<evidence type="ECO:0008006" key="3">
    <source>
        <dbReference type="Google" id="ProtNLM"/>
    </source>
</evidence>
<dbReference type="Proteomes" id="UP000189739">
    <property type="component" value="Unassembled WGS sequence"/>
</dbReference>
<reference evidence="1 2" key="1">
    <citation type="submission" date="2016-07" db="EMBL/GenBank/DDBJ databases">
        <title>Genomic analysis of zinc-resistant bacterium Mucilaginibacter pedocola TBZ30.</title>
        <authorList>
            <person name="Huang J."/>
            <person name="Tang J."/>
        </authorList>
    </citation>
    <scope>NUCLEOTIDE SEQUENCE [LARGE SCALE GENOMIC DNA]</scope>
    <source>
        <strain evidence="1 2">TBZ30</strain>
    </source>
</reference>
<dbReference type="Gene3D" id="3.40.50.300">
    <property type="entry name" value="P-loop containing nucleotide triphosphate hydrolases"/>
    <property type="match status" value="1"/>
</dbReference>
<proteinExistence type="predicted"/>
<dbReference type="STRING" id="1792845.BC343_23905"/>
<dbReference type="Gene3D" id="1.10.10.10">
    <property type="entry name" value="Winged helix-like DNA-binding domain superfamily/Winged helix DNA-binding domain"/>
    <property type="match status" value="1"/>
</dbReference>
<comment type="caution">
    <text evidence="1">The sequence shown here is derived from an EMBL/GenBank/DDBJ whole genome shotgun (WGS) entry which is preliminary data.</text>
</comment>
<accession>A0A1S9PIG4</accession>
<organism evidence="1 2">
    <name type="scientific">Mucilaginibacter pedocola</name>
    <dbReference type="NCBI Taxonomy" id="1792845"/>
    <lineage>
        <taxon>Bacteria</taxon>
        <taxon>Pseudomonadati</taxon>
        <taxon>Bacteroidota</taxon>
        <taxon>Sphingobacteriia</taxon>
        <taxon>Sphingobacteriales</taxon>
        <taxon>Sphingobacteriaceae</taxon>
        <taxon>Mucilaginibacter</taxon>
    </lineage>
</organism>
<gene>
    <name evidence="1" type="ORF">BC343_23905</name>
</gene>
<name>A0A1S9PIG4_9SPHI</name>
<evidence type="ECO:0000313" key="1">
    <source>
        <dbReference type="EMBL" id="OOQ60743.1"/>
    </source>
</evidence>
<keyword evidence="2" id="KW-1185">Reference proteome</keyword>
<dbReference type="EMBL" id="MBTF01000005">
    <property type="protein sequence ID" value="OOQ60743.1"/>
    <property type="molecule type" value="Genomic_DNA"/>
</dbReference>
<sequence length="337" mass="38685">MSVQEFEQSVNQMLADAENENNAFITRTGAEWLEHESSRPTPKKLFGEIWHQNELCILFSDTNVGKSILAVQIGDSIARGEAIAPFTFEGEAQKVIYFDFELSGKQFETRYVDGAKQRYNFGGNFLRAELNHEHMVPEGFDGFEDYICYCIEHEVIRRGAQIVIIDNITYLRSETEKAKDALPLMKQLKALKSKHNLSILALAHTPKRDRSQPISRNDLQGSKMLINFCDSAFSIGESTKDPFIRYLKQIKQRNTEELYGAHNVIQYQIVKPGNFLHYDFMSFGYEGEHLRQRTDESQKQTEDEIVDLRKQGLTVRQIGEQLGISFSKAARVLRDKA</sequence>